<keyword evidence="3" id="KW-1185">Reference proteome</keyword>
<dbReference type="PRINTS" id="PR00069">
    <property type="entry name" value="ALDKETRDTASE"/>
</dbReference>
<name>A0A6S6QT53_9HYPH</name>
<proteinExistence type="predicted"/>
<gene>
    <name evidence="2" type="ORF">IZ6_09660</name>
</gene>
<sequence length="277" mass="30203">MREVVLPGGEKVAQLGQGTWFMGERAERRKAEADAIRLGVDLGMTLVDTAEMYADGGAEAMLSEALKGIRDKVFLVSKVYPHNASFKGVRAAAERSLKRMDTEVIDLYLLHWRGSVPFEETVRGMEALKADGLIRHWGVSNLDTDDMEELLDVEGGEACAVNQILYNPTRRGPEFDLLPFLAKNEIPAMAYSPIEQGRLPTSGPLGDIAKKHGVGPFQIALAWAMRNPGVIAIPKASNPDHVKANRAAADVVLDASDLAAMDKAFPPPTRKRGLEML</sequence>
<dbReference type="GO" id="GO:0016491">
    <property type="term" value="F:oxidoreductase activity"/>
    <property type="evidence" value="ECO:0007669"/>
    <property type="project" value="InterPro"/>
</dbReference>
<dbReference type="Pfam" id="PF00248">
    <property type="entry name" value="Aldo_ket_red"/>
    <property type="match status" value="1"/>
</dbReference>
<evidence type="ECO:0000313" key="3">
    <source>
        <dbReference type="Proteomes" id="UP000515317"/>
    </source>
</evidence>
<feature type="domain" description="NADP-dependent oxidoreductase" evidence="1">
    <location>
        <begin position="15"/>
        <end position="264"/>
    </location>
</feature>
<organism evidence="2 3">
    <name type="scientific">Terrihabitans soli</name>
    <dbReference type="NCBI Taxonomy" id="708113"/>
    <lineage>
        <taxon>Bacteria</taxon>
        <taxon>Pseudomonadati</taxon>
        <taxon>Pseudomonadota</taxon>
        <taxon>Alphaproteobacteria</taxon>
        <taxon>Hyphomicrobiales</taxon>
        <taxon>Terrihabitans</taxon>
    </lineage>
</organism>
<dbReference type="PANTHER" id="PTHR43638:SF3">
    <property type="entry name" value="ALDEHYDE REDUCTASE"/>
    <property type="match status" value="1"/>
</dbReference>
<accession>A0A6S6QT53</accession>
<dbReference type="InterPro" id="IPR023210">
    <property type="entry name" value="NADP_OxRdtase_dom"/>
</dbReference>
<evidence type="ECO:0000313" key="2">
    <source>
        <dbReference type="EMBL" id="BCJ90231.1"/>
    </source>
</evidence>
<dbReference type="PANTHER" id="PTHR43638">
    <property type="entry name" value="OXIDOREDUCTASE, ALDO/KETO REDUCTASE FAMILY PROTEIN"/>
    <property type="match status" value="1"/>
</dbReference>
<dbReference type="EMBL" id="AP023361">
    <property type="protein sequence ID" value="BCJ90231.1"/>
    <property type="molecule type" value="Genomic_DNA"/>
</dbReference>
<protein>
    <submittedName>
        <fullName evidence="2">Aldo/keto reductase</fullName>
    </submittedName>
</protein>
<evidence type="ECO:0000259" key="1">
    <source>
        <dbReference type="Pfam" id="PF00248"/>
    </source>
</evidence>
<dbReference type="CDD" id="cd19138">
    <property type="entry name" value="AKR_YeaE"/>
    <property type="match status" value="1"/>
</dbReference>
<dbReference type="Gene3D" id="3.20.20.100">
    <property type="entry name" value="NADP-dependent oxidoreductase domain"/>
    <property type="match status" value="1"/>
</dbReference>
<dbReference type="Proteomes" id="UP000515317">
    <property type="component" value="Chromosome"/>
</dbReference>
<dbReference type="InterPro" id="IPR036812">
    <property type="entry name" value="NAD(P)_OxRdtase_dom_sf"/>
</dbReference>
<dbReference type="AlphaFoldDB" id="A0A6S6QT53"/>
<dbReference type="KEGG" id="tso:IZ6_09660"/>
<reference evidence="2 3" key="1">
    <citation type="submission" date="2020-08" db="EMBL/GenBank/DDBJ databases">
        <title>Genome sequence of Rhizobiales bacterium strain IZ6.</title>
        <authorList>
            <person name="Nakai R."/>
            <person name="Naganuma T."/>
        </authorList>
    </citation>
    <scope>NUCLEOTIDE SEQUENCE [LARGE SCALE GENOMIC DNA]</scope>
    <source>
        <strain evidence="2 3">IZ6</strain>
    </source>
</reference>
<dbReference type="RefSeq" id="WP_222876875.1">
    <property type="nucleotide sequence ID" value="NZ_AP023361.1"/>
</dbReference>
<dbReference type="InterPro" id="IPR020471">
    <property type="entry name" value="AKR"/>
</dbReference>
<dbReference type="SUPFAM" id="SSF51430">
    <property type="entry name" value="NAD(P)-linked oxidoreductase"/>
    <property type="match status" value="1"/>
</dbReference>